<name>A0ABT0CAP3_THEVL</name>
<evidence type="ECO:0000259" key="2">
    <source>
        <dbReference type="Pfam" id="PF00437"/>
    </source>
</evidence>
<dbReference type="Gene3D" id="3.30.300.160">
    <property type="entry name" value="Type II secretion system, protein E, N-terminal domain"/>
    <property type="match status" value="1"/>
</dbReference>
<dbReference type="SUPFAM" id="SSF160246">
    <property type="entry name" value="EspE N-terminal domain-like"/>
    <property type="match status" value="1"/>
</dbReference>
<dbReference type="Proteomes" id="UP000830835">
    <property type="component" value="Unassembled WGS sequence"/>
</dbReference>
<dbReference type="Pfam" id="PF00437">
    <property type="entry name" value="T2SSE"/>
    <property type="match status" value="1"/>
</dbReference>
<evidence type="ECO:0000313" key="4">
    <source>
        <dbReference type="EMBL" id="MCJ2542858.1"/>
    </source>
</evidence>
<dbReference type="Pfam" id="PF05157">
    <property type="entry name" value="MshEN"/>
    <property type="match status" value="1"/>
</dbReference>
<protein>
    <submittedName>
        <fullName evidence="4">General secretion pathway protein</fullName>
    </submittedName>
</protein>
<dbReference type="InterPro" id="IPR001482">
    <property type="entry name" value="T2SS/T4SS_dom"/>
</dbReference>
<dbReference type="RefSeq" id="WP_244350137.1">
    <property type="nucleotide sequence ID" value="NZ_JAFIRA010000016.1"/>
</dbReference>
<evidence type="ECO:0000259" key="3">
    <source>
        <dbReference type="Pfam" id="PF05157"/>
    </source>
</evidence>
<evidence type="ECO:0000256" key="1">
    <source>
        <dbReference type="SAM" id="MobiDB-lite"/>
    </source>
</evidence>
<keyword evidence="5" id="KW-1185">Reference proteome</keyword>
<dbReference type="Gene3D" id="3.30.450.90">
    <property type="match status" value="1"/>
</dbReference>
<feature type="compositionally biased region" description="Pro residues" evidence="1">
    <location>
        <begin position="134"/>
        <end position="149"/>
    </location>
</feature>
<dbReference type="InterPro" id="IPR037257">
    <property type="entry name" value="T2SS_E_N_sf"/>
</dbReference>
<dbReference type="InterPro" id="IPR007831">
    <property type="entry name" value="T2SS_GspE_N"/>
</dbReference>
<proteinExistence type="predicted"/>
<feature type="domain" description="Type II secretion system protein GspE N-terminal" evidence="3">
    <location>
        <begin position="15"/>
        <end position="95"/>
    </location>
</feature>
<sequence>MTDPDVSLAVGRHTKIDRTRVPALIAQYLPVEICIYYQVVPVALDTDSLILGMVDPQDLAALDYVGKMLAYSQISVEPIPLTFEEQQDLIAYYFSHPPDPTEVARLRSQAQANRVTREVPAPKAGPETQMAPAPNLPPPAKQTAPPAPPTESEETVQQLLNSMLRRALDERADQIFVEPQEGVLCRVRYRQQGILRDLFKELSESVRAKLLASMKRMMMLDPALIGEAQQAEVERVYKGEPLVLQLRVIPQRSKEGAILNILRGEALQKYQQNQNNIRVTEALALAQQTHQMMQQLQMTLSSTVDKLKQYPSPPNSDWPLMTETLAAIQAQAQMIAAYQQDWEKLNSGS</sequence>
<gene>
    <name evidence="4" type="ORF">JX360_08065</name>
</gene>
<comment type="caution">
    <text evidence="4">The sequence shown here is derived from an EMBL/GenBank/DDBJ whole genome shotgun (WGS) entry which is preliminary data.</text>
</comment>
<dbReference type="EMBL" id="JAFIRA010000016">
    <property type="protein sequence ID" value="MCJ2542858.1"/>
    <property type="molecule type" value="Genomic_DNA"/>
</dbReference>
<evidence type="ECO:0000313" key="5">
    <source>
        <dbReference type="Proteomes" id="UP000830835"/>
    </source>
</evidence>
<feature type="domain" description="Bacterial type II secretion system protein E" evidence="2">
    <location>
        <begin position="151"/>
        <end position="278"/>
    </location>
</feature>
<feature type="region of interest" description="Disordered" evidence="1">
    <location>
        <begin position="114"/>
        <end position="154"/>
    </location>
</feature>
<organism evidence="4 5">
    <name type="scientific">Thermostichus vulcanus str. 'Rupite'</name>
    <dbReference type="NCBI Taxonomy" id="2813851"/>
    <lineage>
        <taxon>Bacteria</taxon>
        <taxon>Bacillati</taxon>
        <taxon>Cyanobacteriota</taxon>
        <taxon>Cyanophyceae</taxon>
        <taxon>Thermostichales</taxon>
        <taxon>Thermostichaceae</taxon>
        <taxon>Thermostichus</taxon>
    </lineage>
</organism>
<accession>A0ABT0CAP3</accession>
<reference evidence="4" key="1">
    <citation type="submission" date="2021-02" db="EMBL/GenBank/DDBJ databases">
        <title>The CRISPR/cas machinery reduction and long-range gene transfer in the hot spring cyanobacterium Synechococcus.</title>
        <authorList>
            <person name="Dvorak P."/>
            <person name="Jahodarova E."/>
            <person name="Hasler P."/>
            <person name="Poulickova A."/>
        </authorList>
    </citation>
    <scope>NUCLEOTIDE SEQUENCE</scope>
    <source>
        <strain evidence="4">Rupite</strain>
    </source>
</reference>